<evidence type="ECO:0000313" key="1">
    <source>
        <dbReference type="EMBL" id="KAB2347837.1"/>
    </source>
</evidence>
<proteinExistence type="predicted"/>
<keyword evidence="2" id="KW-1185">Reference proteome</keyword>
<dbReference type="RefSeq" id="WP_151561460.1">
    <property type="nucleotide sequence ID" value="NZ_WBMT01000008.1"/>
</dbReference>
<accession>A0A6H9YYM6</accession>
<organism evidence="1 2">
    <name type="scientific">Actinomadura rudentiformis</name>
    <dbReference type="NCBI Taxonomy" id="359158"/>
    <lineage>
        <taxon>Bacteria</taxon>
        <taxon>Bacillati</taxon>
        <taxon>Actinomycetota</taxon>
        <taxon>Actinomycetes</taxon>
        <taxon>Streptosporangiales</taxon>
        <taxon>Thermomonosporaceae</taxon>
        <taxon>Actinomadura</taxon>
    </lineage>
</organism>
<dbReference type="AlphaFoldDB" id="A0A6H9YYM6"/>
<gene>
    <name evidence="1" type="ORF">F8566_18260</name>
</gene>
<name>A0A6H9YYM6_9ACTN</name>
<dbReference type="OrthoDB" id="9791274at2"/>
<comment type="caution">
    <text evidence="1">The sequence shown here is derived from an EMBL/GenBank/DDBJ whole genome shotgun (WGS) entry which is preliminary data.</text>
</comment>
<protein>
    <submittedName>
        <fullName evidence="1">Uncharacterized protein</fullName>
    </submittedName>
</protein>
<sequence>MMFPPSGRADGFPHRYLDAAPDYSGPFTDRVSQLGAELSDVLSADSSHDADMSYNAGQKLGLLFLPDGSPTTDPRAATYSLGIWISSKGPLWTRILHCGQEGDLAWRPCPLSDFPNTSLLDTIENFMRDKGLALVDDDILNQMAEGKETKMDGAPATIRDVLFCETC</sequence>
<dbReference type="EMBL" id="WBMT01000008">
    <property type="protein sequence ID" value="KAB2347837.1"/>
    <property type="molecule type" value="Genomic_DNA"/>
</dbReference>
<evidence type="ECO:0000313" key="2">
    <source>
        <dbReference type="Proteomes" id="UP000468735"/>
    </source>
</evidence>
<reference evidence="1 2" key="1">
    <citation type="submission" date="2019-09" db="EMBL/GenBank/DDBJ databases">
        <title>Actinomadura physcomitrii sp. nov., a novel actinomycete isolated from moss [Physcomitrium sphaericum (Ludw) Fuernr].</title>
        <authorList>
            <person name="Zhuang X."/>
            <person name="Liu C."/>
        </authorList>
    </citation>
    <scope>NUCLEOTIDE SEQUENCE [LARGE SCALE GENOMIC DNA]</scope>
    <source>
        <strain evidence="1 2">HMC1</strain>
    </source>
</reference>
<dbReference type="Proteomes" id="UP000468735">
    <property type="component" value="Unassembled WGS sequence"/>
</dbReference>